<feature type="region of interest" description="Disordered" evidence="1">
    <location>
        <begin position="158"/>
        <end position="195"/>
    </location>
</feature>
<feature type="compositionally biased region" description="Basic and acidic residues" evidence="1">
    <location>
        <begin position="158"/>
        <end position="171"/>
    </location>
</feature>
<feature type="compositionally biased region" description="Basic and acidic residues" evidence="1">
    <location>
        <begin position="61"/>
        <end position="80"/>
    </location>
</feature>
<feature type="compositionally biased region" description="Basic and acidic residues" evidence="1">
    <location>
        <begin position="186"/>
        <end position="195"/>
    </location>
</feature>
<dbReference type="AlphaFoldDB" id="A0A8W8IM85"/>
<proteinExistence type="predicted"/>
<evidence type="ECO:0000256" key="1">
    <source>
        <dbReference type="SAM" id="MobiDB-lite"/>
    </source>
</evidence>
<evidence type="ECO:0000313" key="2">
    <source>
        <dbReference type="EnsemblMetazoa" id="G14697.1:cds"/>
    </source>
</evidence>
<dbReference type="OMA" id="NCKARAM"/>
<protein>
    <submittedName>
        <fullName evidence="2">Uncharacterized protein</fullName>
    </submittedName>
</protein>
<dbReference type="OrthoDB" id="6128149at2759"/>
<organism evidence="2 3">
    <name type="scientific">Magallana gigas</name>
    <name type="common">Pacific oyster</name>
    <name type="synonym">Crassostrea gigas</name>
    <dbReference type="NCBI Taxonomy" id="29159"/>
    <lineage>
        <taxon>Eukaryota</taxon>
        <taxon>Metazoa</taxon>
        <taxon>Spiralia</taxon>
        <taxon>Lophotrochozoa</taxon>
        <taxon>Mollusca</taxon>
        <taxon>Bivalvia</taxon>
        <taxon>Autobranchia</taxon>
        <taxon>Pteriomorphia</taxon>
        <taxon>Ostreida</taxon>
        <taxon>Ostreoidea</taxon>
        <taxon>Ostreidae</taxon>
        <taxon>Magallana</taxon>
    </lineage>
</organism>
<dbReference type="EnsemblMetazoa" id="G14697.1">
    <property type="protein sequence ID" value="G14697.1:cds"/>
    <property type="gene ID" value="G14697"/>
</dbReference>
<dbReference type="Proteomes" id="UP000005408">
    <property type="component" value="Unassembled WGS sequence"/>
</dbReference>
<feature type="compositionally biased region" description="Basic residues" evidence="1">
    <location>
        <begin position="103"/>
        <end position="120"/>
    </location>
</feature>
<name>A0A8W8IM85_MAGGI</name>
<keyword evidence="3" id="KW-1185">Reference proteome</keyword>
<evidence type="ECO:0000313" key="3">
    <source>
        <dbReference type="Proteomes" id="UP000005408"/>
    </source>
</evidence>
<feature type="region of interest" description="Disordered" evidence="1">
    <location>
        <begin position="38"/>
        <end position="125"/>
    </location>
</feature>
<sequence>MSPCKPDSSKINMEDVEDRHSAFVNNSRHLIESTKQKIHTMHQMSDELRTMTNQLIDEESNSSHEPGESDKDEKKEERRQAKPNTQIKVVVPMCTDVADSPHKAHPRRKHVKKPTSRGKKHGDESLEALTKKYGSKHRHGKKMVILDPIKYLQELEKGEHKTESNMEEKTPPIKKSTPPPVPPRQNTERESESKCYHGHEVMLPKHKSARQEYTCREQKDSTSMALPKIGHFGITDNETCSMNLPGRKITCENCKARAMNELEFTLSKHPGDTSPVSREHVHTSRTVHRHCCAKSSKPILYYHCSSETSGKSLPAYISQTLLHNRRILTCNPRTHMKSEQHTFEKPVSNLGFHPERYTCPKSAAYCCMDEFKRKQTTECFTHREILRPNKVTIQSPGLPTLIASDCLPLEEISIGFRFRIGKKAMYRIPLAFEPEETGNSKVHHYESPKRIVPRAKTFYGQYRA</sequence>
<reference evidence="2" key="1">
    <citation type="submission" date="2022-08" db="UniProtKB">
        <authorList>
            <consortium name="EnsemblMetazoa"/>
        </authorList>
    </citation>
    <scope>IDENTIFICATION</scope>
    <source>
        <strain evidence="2">05x7-T-G4-1.051#20</strain>
    </source>
</reference>
<accession>A0A8W8IM85</accession>